<name>A0A2T2XAZ1_9FIRM</name>
<dbReference type="EMBL" id="PXYT01000001">
    <property type="protein sequence ID" value="PSR31665.1"/>
    <property type="molecule type" value="Genomic_DNA"/>
</dbReference>
<organism evidence="1 2">
    <name type="scientific">Sulfobacillus benefaciens</name>
    <dbReference type="NCBI Taxonomy" id="453960"/>
    <lineage>
        <taxon>Bacteria</taxon>
        <taxon>Bacillati</taxon>
        <taxon>Bacillota</taxon>
        <taxon>Clostridia</taxon>
        <taxon>Eubacteriales</taxon>
        <taxon>Clostridiales Family XVII. Incertae Sedis</taxon>
        <taxon>Sulfobacillus</taxon>
    </lineage>
</organism>
<evidence type="ECO:0000313" key="1">
    <source>
        <dbReference type="EMBL" id="PSR31665.1"/>
    </source>
</evidence>
<evidence type="ECO:0000313" key="2">
    <source>
        <dbReference type="Proteomes" id="UP000242699"/>
    </source>
</evidence>
<proteinExistence type="predicted"/>
<dbReference type="Proteomes" id="UP000242699">
    <property type="component" value="Unassembled WGS sequence"/>
</dbReference>
<dbReference type="AlphaFoldDB" id="A0A2T2XAZ1"/>
<reference evidence="1 2" key="1">
    <citation type="journal article" date="2014" name="BMC Genomics">
        <title>Comparison of environmental and isolate Sulfobacillus genomes reveals diverse carbon, sulfur, nitrogen, and hydrogen metabolisms.</title>
        <authorList>
            <person name="Justice N.B."/>
            <person name="Norman A."/>
            <person name="Brown C.T."/>
            <person name="Singh A."/>
            <person name="Thomas B.C."/>
            <person name="Banfield J.F."/>
        </authorList>
    </citation>
    <scope>NUCLEOTIDE SEQUENCE [LARGE SCALE GENOMIC DNA]</scope>
    <source>
        <strain evidence="1">AMDSBA1</strain>
    </source>
</reference>
<protein>
    <submittedName>
        <fullName evidence="1">Uncharacterized protein</fullName>
    </submittedName>
</protein>
<accession>A0A2T2XAZ1</accession>
<sequence>MKFTFNDDTIFDFDRFDAGIQDLLHRVLPFASFSQESLGKLDDFTLRSMLRRLSARRDTLNDAIDMIQQELTKRQNPPGGDPPATM</sequence>
<comment type="caution">
    <text evidence="1">The sequence shown here is derived from an EMBL/GenBank/DDBJ whole genome shotgun (WGS) entry which is preliminary data.</text>
</comment>
<gene>
    <name evidence="1" type="ORF">C7B43_00110</name>
</gene>